<reference evidence="1 2" key="1">
    <citation type="submission" date="2023-03" db="EMBL/GenBank/DDBJ databases">
        <authorList>
            <person name="Pearce D."/>
        </authorList>
    </citation>
    <scope>NUCLEOTIDE SEQUENCE [LARGE SCALE GENOMIC DNA]</scope>
    <source>
        <strain evidence="1">Msz</strain>
    </source>
</reference>
<name>A0ABN8WYJ9_9GAMM</name>
<proteinExistence type="predicted"/>
<gene>
    <name evidence="1" type="ORF">MSZNOR_0868</name>
</gene>
<accession>A0ABN8WYJ9</accession>
<evidence type="ECO:0000313" key="2">
    <source>
        <dbReference type="Proteomes" id="UP001162030"/>
    </source>
</evidence>
<evidence type="ECO:0000313" key="1">
    <source>
        <dbReference type="EMBL" id="CAI8762352.1"/>
    </source>
</evidence>
<dbReference type="EMBL" id="OX458333">
    <property type="protein sequence ID" value="CAI8762352.1"/>
    <property type="molecule type" value="Genomic_DNA"/>
</dbReference>
<protein>
    <submittedName>
        <fullName evidence="1">Uncharacterized protein</fullName>
    </submittedName>
</protein>
<organism evidence="1 2">
    <name type="scientific">Methylocaldum szegediense</name>
    <dbReference type="NCBI Taxonomy" id="73780"/>
    <lineage>
        <taxon>Bacteria</taxon>
        <taxon>Pseudomonadati</taxon>
        <taxon>Pseudomonadota</taxon>
        <taxon>Gammaproteobacteria</taxon>
        <taxon>Methylococcales</taxon>
        <taxon>Methylococcaceae</taxon>
        <taxon>Methylocaldum</taxon>
    </lineage>
</organism>
<dbReference type="Proteomes" id="UP001162030">
    <property type="component" value="Chromosome"/>
</dbReference>
<keyword evidence="2" id="KW-1185">Reference proteome</keyword>
<sequence length="55" mass="6513">MLDGAFRHRIVEAEHVVPRNIEDMFYACVEQTLEELLSDRIRFCRVHDHFSNPLG</sequence>